<dbReference type="SUPFAM" id="SSF51735">
    <property type="entry name" value="NAD(P)-binding Rossmann-fold domains"/>
    <property type="match status" value="1"/>
</dbReference>
<evidence type="ECO:0000313" key="5">
    <source>
        <dbReference type="Proteomes" id="UP000538666"/>
    </source>
</evidence>
<evidence type="ECO:0000259" key="2">
    <source>
        <dbReference type="Pfam" id="PF01370"/>
    </source>
</evidence>
<keyword evidence="5" id="KW-1185">Reference proteome</keyword>
<dbReference type="Gene3D" id="3.40.50.720">
    <property type="entry name" value="NAD(P)-binding Rossmann-like Domain"/>
    <property type="match status" value="1"/>
</dbReference>
<protein>
    <recommendedName>
        <fullName evidence="6">TIGR01777 family protein</fullName>
    </recommendedName>
</protein>
<evidence type="ECO:0000256" key="1">
    <source>
        <dbReference type="ARBA" id="ARBA00009353"/>
    </source>
</evidence>
<evidence type="ECO:0008006" key="6">
    <source>
        <dbReference type="Google" id="ProtNLM"/>
    </source>
</evidence>
<name>A0A841JYP5_9BACT</name>
<dbReference type="Pfam" id="PF01370">
    <property type="entry name" value="Epimerase"/>
    <property type="match status" value="1"/>
</dbReference>
<dbReference type="OrthoDB" id="9801773at2"/>
<organism evidence="4 5">
    <name type="scientific">Silvibacterium bohemicum</name>
    <dbReference type="NCBI Taxonomy" id="1577686"/>
    <lineage>
        <taxon>Bacteria</taxon>
        <taxon>Pseudomonadati</taxon>
        <taxon>Acidobacteriota</taxon>
        <taxon>Terriglobia</taxon>
        <taxon>Terriglobales</taxon>
        <taxon>Acidobacteriaceae</taxon>
        <taxon>Silvibacterium</taxon>
    </lineage>
</organism>
<reference evidence="4 5" key="1">
    <citation type="submission" date="2020-08" db="EMBL/GenBank/DDBJ databases">
        <title>Genomic Encyclopedia of Type Strains, Phase IV (KMG-IV): sequencing the most valuable type-strain genomes for metagenomic binning, comparative biology and taxonomic classification.</title>
        <authorList>
            <person name="Goeker M."/>
        </authorList>
    </citation>
    <scope>NUCLEOTIDE SEQUENCE [LARGE SCALE GENOMIC DNA]</scope>
    <source>
        <strain evidence="4 5">DSM 103733</strain>
    </source>
</reference>
<dbReference type="InterPro" id="IPR036291">
    <property type="entry name" value="NAD(P)-bd_dom_sf"/>
</dbReference>
<evidence type="ECO:0000313" key="4">
    <source>
        <dbReference type="EMBL" id="MBB6146260.1"/>
    </source>
</evidence>
<proteinExistence type="inferred from homology"/>
<dbReference type="AlphaFoldDB" id="A0A841JYP5"/>
<dbReference type="EMBL" id="JACHEK010000009">
    <property type="protein sequence ID" value="MBB6146260.1"/>
    <property type="molecule type" value="Genomic_DNA"/>
</dbReference>
<gene>
    <name evidence="4" type="ORF">HNQ77_004232</name>
</gene>
<accession>A0A841JYP5</accession>
<comment type="similarity">
    <text evidence="1">Belongs to the NAD(P)-dependent epimerase/dehydratase family. SDR39U1 subfamily.</text>
</comment>
<dbReference type="CDD" id="cd05242">
    <property type="entry name" value="SDR_a8"/>
    <property type="match status" value="1"/>
</dbReference>
<dbReference type="Proteomes" id="UP000538666">
    <property type="component" value="Unassembled WGS sequence"/>
</dbReference>
<dbReference type="InterPro" id="IPR013549">
    <property type="entry name" value="DUF1731"/>
</dbReference>
<dbReference type="PANTHER" id="PTHR11092">
    <property type="entry name" value="SUGAR NUCLEOTIDE EPIMERASE RELATED"/>
    <property type="match status" value="1"/>
</dbReference>
<dbReference type="RefSeq" id="WP_050058285.1">
    <property type="nucleotide sequence ID" value="NZ_JACHEK010000009.1"/>
</dbReference>
<dbReference type="Pfam" id="PF08338">
    <property type="entry name" value="DUF1731"/>
    <property type="match status" value="1"/>
</dbReference>
<dbReference type="PANTHER" id="PTHR11092:SF0">
    <property type="entry name" value="EPIMERASE FAMILY PROTEIN SDR39U1"/>
    <property type="match status" value="1"/>
</dbReference>
<feature type="domain" description="NAD-dependent epimerase/dehydratase" evidence="2">
    <location>
        <begin position="8"/>
        <end position="229"/>
    </location>
</feature>
<evidence type="ECO:0000259" key="3">
    <source>
        <dbReference type="Pfam" id="PF08338"/>
    </source>
</evidence>
<sequence length="313" mass="33499">MTQPIFKIAVSGASGLIGAQLVRALSEKRIHVVQLIREKNSASTPNPGSDSGTDRVIWKPQLEQPVEDMERLEGLDATIHLSGANLSSHRWTESYKREIVNSRVQSTQALVRVLRGLKSPPKSLLCASATGIYGDRGDEVLTESSPPGRGFIADTCAAWEAAADTAKTVGARVIHLRFGVALSTEGGALRKMLPLFRLGMGGRLGSGRQWMNWIALPDVLGAIQFLLEPETPEGPFNLVAPNPVTNAEFTVALGAAVHKPAILPAPAFALRLAFGEIADSVLLASTRALPERLLQAGFRFQYPEIGGALRAAL</sequence>
<comment type="caution">
    <text evidence="4">The sequence shown here is derived from an EMBL/GenBank/DDBJ whole genome shotgun (WGS) entry which is preliminary data.</text>
</comment>
<dbReference type="InterPro" id="IPR010099">
    <property type="entry name" value="SDR39U1"/>
</dbReference>
<feature type="domain" description="DUF1731" evidence="3">
    <location>
        <begin position="265"/>
        <end position="311"/>
    </location>
</feature>
<dbReference type="InterPro" id="IPR001509">
    <property type="entry name" value="Epimerase_deHydtase"/>
</dbReference>
<dbReference type="NCBIfam" id="TIGR01777">
    <property type="entry name" value="yfcH"/>
    <property type="match status" value="1"/>
</dbReference>